<dbReference type="InterPro" id="IPR002876">
    <property type="entry name" value="Transcrip_reg_TACO1-like"/>
</dbReference>
<keyword evidence="5 6" id="KW-0804">Transcription</keyword>
<dbReference type="SUPFAM" id="SSF75625">
    <property type="entry name" value="YebC-like"/>
    <property type="match status" value="1"/>
</dbReference>
<organism evidence="9 10">
    <name type="scientific">Longimicrobium terrae</name>
    <dbReference type="NCBI Taxonomy" id="1639882"/>
    <lineage>
        <taxon>Bacteria</taxon>
        <taxon>Pseudomonadati</taxon>
        <taxon>Gemmatimonadota</taxon>
        <taxon>Longimicrobiia</taxon>
        <taxon>Longimicrobiales</taxon>
        <taxon>Longimicrobiaceae</taxon>
        <taxon>Longimicrobium</taxon>
    </lineage>
</organism>
<dbReference type="Pfam" id="PF01709">
    <property type="entry name" value="Transcrip_reg"/>
    <property type="match status" value="1"/>
</dbReference>
<dbReference type="Pfam" id="PF20772">
    <property type="entry name" value="TACO1_YebC_N"/>
    <property type="match status" value="1"/>
</dbReference>
<dbReference type="Gene3D" id="3.30.70.980">
    <property type="match status" value="2"/>
</dbReference>
<evidence type="ECO:0000256" key="4">
    <source>
        <dbReference type="ARBA" id="ARBA00023125"/>
    </source>
</evidence>
<keyword evidence="2 6" id="KW-0963">Cytoplasm</keyword>
<dbReference type="InterPro" id="IPR017856">
    <property type="entry name" value="Integrase-like_N"/>
</dbReference>
<evidence type="ECO:0000256" key="3">
    <source>
        <dbReference type="ARBA" id="ARBA00023015"/>
    </source>
</evidence>
<dbReference type="GO" id="GO:0003677">
    <property type="term" value="F:DNA binding"/>
    <property type="evidence" value="ECO:0007669"/>
    <property type="project" value="UniProtKB-UniRule"/>
</dbReference>
<dbReference type="Proteomes" id="UP000582837">
    <property type="component" value="Unassembled WGS sequence"/>
</dbReference>
<dbReference type="AlphaFoldDB" id="A0A841H335"/>
<dbReference type="PANTHER" id="PTHR12532">
    <property type="entry name" value="TRANSLATIONAL ACTIVATOR OF CYTOCHROME C OXIDASE 1"/>
    <property type="match status" value="1"/>
</dbReference>
<keyword evidence="3 6" id="KW-0805">Transcription regulation</keyword>
<dbReference type="HAMAP" id="MF_00693">
    <property type="entry name" value="Transcrip_reg_TACO1"/>
    <property type="match status" value="1"/>
</dbReference>
<reference evidence="9 10" key="1">
    <citation type="submission" date="2020-08" db="EMBL/GenBank/DDBJ databases">
        <title>Genomic Encyclopedia of Type Strains, Phase IV (KMG-IV): sequencing the most valuable type-strain genomes for metagenomic binning, comparative biology and taxonomic classification.</title>
        <authorList>
            <person name="Goeker M."/>
        </authorList>
    </citation>
    <scope>NUCLEOTIDE SEQUENCE [LARGE SCALE GENOMIC DNA]</scope>
    <source>
        <strain evidence="9 10">DSM 29007</strain>
    </source>
</reference>
<dbReference type="RefSeq" id="WP_170038369.1">
    <property type="nucleotide sequence ID" value="NZ_JABDTL010000002.1"/>
</dbReference>
<dbReference type="FunFam" id="3.30.70.980:FF:000002">
    <property type="entry name" value="Probable transcriptional regulatory protein YebC"/>
    <property type="match status" value="1"/>
</dbReference>
<evidence type="ECO:0000313" key="9">
    <source>
        <dbReference type="EMBL" id="MBB6072414.1"/>
    </source>
</evidence>
<dbReference type="NCBIfam" id="NF001030">
    <property type="entry name" value="PRK00110.1"/>
    <property type="match status" value="1"/>
</dbReference>
<evidence type="ECO:0000313" key="10">
    <source>
        <dbReference type="Proteomes" id="UP000582837"/>
    </source>
</evidence>
<protein>
    <recommendedName>
        <fullName evidence="6">Probable transcriptional regulatory protein HNQ61_004076</fullName>
    </recommendedName>
</protein>
<gene>
    <name evidence="9" type="ORF">HNQ61_004076</name>
</gene>
<dbReference type="NCBIfam" id="NF009044">
    <property type="entry name" value="PRK12378.1"/>
    <property type="match status" value="1"/>
</dbReference>
<dbReference type="PANTHER" id="PTHR12532:SF6">
    <property type="entry name" value="TRANSCRIPTIONAL REGULATORY PROTEIN YEBC-RELATED"/>
    <property type="match status" value="1"/>
</dbReference>
<dbReference type="FunFam" id="1.10.10.200:FF:000002">
    <property type="entry name" value="Probable transcriptional regulatory protein CLM62_37755"/>
    <property type="match status" value="1"/>
</dbReference>
<dbReference type="InterPro" id="IPR048300">
    <property type="entry name" value="TACO1_YebC-like_2nd/3rd_dom"/>
</dbReference>
<accession>A0A841H335</accession>
<evidence type="ECO:0000259" key="8">
    <source>
        <dbReference type="Pfam" id="PF20772"/>
    </source>
</evidence>
<dbReference type="GO" id="GO:0006355">
    <property type="term" value="P:regulation of DNA-templated transcription"/>
    <property type="evidence" value="ECO:0007669"/>
    <property type="project" value="UniProtKB-UniRule"/>
</dbReference>
<comment type="subcellular location">
    <subcellularLocation>
        <location evidence="6">Cytoplasm</location>
    </subcellularLocation>
</comment>
<keyword evidence="10" id="KW-1185">Reference proteome</keyword>
<dbReference type="Gene3D" id="1.10.10.200">
    <property type="match status" value="1"/>
</dbReference>
<proteinExistence type="inferred from homology"/>
<feature type="domain" description="TACO1/YebC-like N-terminal" evidence="8">
    <location>
        <begin position="5"/>
        <end position="76"/>
    </location>
</feature>
<comment type="caution">
    <text evidence="9">The sequence shown here is derived from an EMBL/GenBank/DDBJ whole genome shotgun (WGS) entry which is preliminary data.</text>
</comment>
<evidence type="ECO:0000259" key="7">
    <source>
        <dbReference type="Pfam" id="PF01709"/>
    </source>
</evidence>
<evidence type="ECO:0000256" key="5">
    <source>
        <dbReference type="ARBA" id="ARBA00023163"/>
    </source>
</evidence>
<evidence type="ECO:0000256" key="2">
    <source>
        <dbReference type="ARBA" id="ARBA00022490"/>
    </source>
</evidence>
<name>A0A841H335_9BACT</name>
<dbReference type="InterPro" id="IPR049083">
    <property type="entry name" value="TACO1_YebC_N"/>
</dbReference>
<sequence length="247" mass="26948">MAGHSKWKQIKHKKALTDNRRAATWTKKIREITVAAKEGGGDPAGNPRLRLAIDTAKSVNMPNENIDRAIKKGTGELEGVNYEEITYEAYGPAGVAIMIDTLTDNGNRTVADIRRWLSRNGGNLGASGSVAWMFDRRGQISIDASSHDEETVMMAALDAGALDVDTSEDGYTVYTEVADFHAVQDALRAAGITWEDAELAMIPKTEIRVEGADAEQLLKLLDLIEELDDVQKVYTNADLDVDSLAEV</sequence>
<dbReference type="GO" id="GO:0005829">
    <property type="term" value="C:cytosol"/>
    <property type="evidence" value="ECO:0007669"/>
    <property type="project" value="TreeGrafter"/>
</dbReference>
<comment type="similarity">
    <text evidence="1 6">Belongs to the TACO1 family.</text>
</comment>
<feature type="domain" description="TACO1/YebC-like second and third" evidence="7">
    <location>
        <begin position="82"/>
        <end position="237"/>
    </location>
</feature>
<dbReference type="InterPro" id="IPR029072">
    <property type="entry name" value="YebC-like"/>
</dbReference>
<dbReference type="NCBIfam" id="TIGR01033">
    <property type="entry name" value="YebC/PmpR family DNA-binding transcriptional regulator"/>
    <property type="match status" value="1"/>
</dbReference>
<evidence type="ECO:0000256" key="6">
    <source>
        <dbReference type="HAMAP-Rule" id="MF_00693"/>
    </source>
</evidence>
<dbReference type="EMBL" id="JACHIA010000015">
    <property type="protein sequence ID" value="MBB6072414.1"/>
    <property type="molecule type" value="Genomic_DNA"/>
</dbReference>
<keyword evidence="4 6" id="KW-0238">DNA-binding</keyword>
<dbReference type="InterPro" id="IPR026564">
    <property type="entry name" value="Transcrip_reg_TACO1-like_dom3"/>
</dbReference>
<evidence type="ECO:0000256" key="1">
    <source>
        <dbReference type="ARBA" id="ARBA00008724"/>
    </source>
</evidence>